<name>A0A2M8RSK2_9PAST</name>
<dbReference type="RefSeq" id="WP_100297760.1">
    <property type="nucleotide sequence ID" value="NZ_PHGZ01000043.1"/>
</dbReference>
<keyword evidence="2" id="KW-1185">Reference proteome</keyword>
<gene>
    <name evidence="1" type="ORF">CVP04_12140</name>
</gene>
<sequence>MQAYIEGKDPLYAMGASAVATGVGAGFGKLVEKGSYRTLVGDTTRNKNYYEPRYRTPEMMGALNEKYQYLPTKLGNLFDAGVSQTVESLFENQKNLINDLLNRGNNE</sequence>
<accession>A0A2M8RSK2</accession>
<dbReference type="AlphaFoldDB" id="A0A2M8RSK2"/>
<dbReference type="EMBL" id="PHGZ01000043">
    <property type="protein sequence ID" value="PJG81871.1"/>
    <property type="molecule type" value="Genomic_DNA"/>
</dbReference>
<proteinExistence type="predicted"/>
<organism evidence="1 2">
    <name type="scientific">Caviibacterium pharyngocola</name>
    <dbReference type="NCBI Taxonomy" id="28159"/>
    <lineage>
        <taxon>Bacteria</taxon>
        <taxon>Pseudomonadati</taxon>
        <taxon>Pseudomonadota</taxon>
        <taxon>Gammaproteobacteria</taxon>
        <taxon>Pasteurellales</taxon>
        <taxon>Pasteurellaceae</taxon>
        <taxon>Caviibacterium</taxon>
    </lineage>
</organism>
<comment type="caution">
    <text evidence="1">The sequence shown here is derived from an EMBL/GenBank/DDBJ whole genome shotgun (WGS) entry which is preliminary data.</text>
</comment>
<evidence type="ECO:0000313" key="2">
    <source>
        <dbReference type="Proteomes" id="UP000230282"/>
    </source>
</evidence>
<reference evidence="1 2" key="1">
    <citation type="submission" date="2017-11" db="EMBL/GenBank/DDBJ databases">
        <title>Reclassification of Bisgaard taxon 5 as Caviibacterium pharyngocola gen. nov., sp. nov.</title>
        <authorList>
            <person name="Christensen H."/>
        </authorList>
    </citation>
    <scope>NUCLEOTIDE SEQUENCE [LARGE SCALE GENOMIC DNA]</scope>
    <source>
        <strain evidence="1 2">7_3</strain>
    </source>
</reference>
<protein>
    <submittedName>
        <fullName evidence="1">Uncharacterized protein</fullName>
    </submittedName>
</protein>
<evidence type="ECO:0000313" key="1">
    <source>
        <dbReference type="EMBL" id="PJG81871.1"/>
    </source>
</evidence>
<dbReference type="Proteomes" id="UP000230282">
    <property type="component" value="Unassembled WGS sequence"/>
</dbReference>